<dbReference type="InterPro" id="IPR029063">
    <property type="entry name" value="SAM-dependent_MTases_sf"/>
</dbReference>
<dbReference type="EMBL" id="CP034348">
    <property type="protein sequence ID" value="QGX98119.1"/>
    <property type="molecule type" value="Genomic_DNA"/>
</dbReference>
<dbReference type="InterPro" id="IPR008884">
    <property type="entry name" value="TylF_MeTrfase"/>
</dbReference>
<dbReference type="KEGG" id="rom:EI983_07430"/>
<dbReference type="GO" id="GO:0008168">
    <property type="term" value="F:methyltransferase activity"/>
    <property type="evidence" value="ECO:0007669"/>
    <property type="project" value="UniProtKB-KW"/>
</dbReference>
<dbReference type="Pfam" id="PF05711">
    <property type="entry name" value="TylF"/>
    <property type="match status" value="1"/>
</dbReference>
<organism evidence="1 2">
    <name type="scientific">Roseovarius faecimaris</name>
    <dbReference type="NCBI Taxonomy" id="2494550"/>
    <lineage>
        <taxon>Bacteria</taxon>
        <taxon>Pseudomonadati</taxon>
        <taxon>Pseudomonadota</taxon>
        <taxon>Alphaproteobacteria</taxon>
        <taxon>Rhodobacterales</taxon>
        <taxon>Roseobacteraceae</taxon>
        <taxon>Roseovarius</taxon>
    </lineage>
</organism>
<dbReference type="RefSeq" id="WP_157706751.1">
    <property type="nucleotide sequence ID" value="NZ_CP034348.1"/>
</dbReference>
<dbReference type="GO" id="GO:0032259">
    <property type="term" value="P:methylation"/>
    <property type="evidence" value="ECO:0007669"/>
    <property type="project" value="UniProtKB-KW"/>
</dbReference>
<dbReference type="Proteomes" id="UP000428330">
    <property type="component" value="Chromosome"/>
</dbReference>
<dbReference type="PANTHER" id="PTHR40036">
    <property type="entry name" value="MACROCIN O-METHYLTRANSFERASE"/>
    <property type="match status" value="1"/>
</dbReference>
<keyword evidence="1" id="KW-0489">Methyltransferase</keyword>
<name>A0A6I6IMB2_9RHOB</name>
<evidence type="ECO:0000313" key="1">
    <source>
        <dbReference type="EMBL" id="QGX98119.1"/>
    </source>
</evidence>
<reference evidence="2" key="1">
    <citation type="submission" date="2018-12" db="EMBL/GenBank/DDBJ databases">
        <title>Complete genome sequence of Roseovarius sp. MME-070.</title>
        <authorList>
            <person name="Nam Y.-D."/>
            <person name="Kang J."/>
            <person name="Chung W.-H."/>
            <person name="Park Y.S."/>
        </authorList>
    </citation>
    <scope>NUCLEOTIDE SEQUENCE [LARGE SCALE GENOMIC DNA]</scope>
    <source>
        <strain evidence="2">MME-070</strain>
    </source>
</reference>
<protein>
    <submittedName>
        <fullName evidence="1">Methyltransferase</fullName>
    </submittedName>
</protein>
<keyword evidence="2" id="KW-1185">Reference proteome</keyword>
<accession>A0A6I6IMB2</accession>
<keyword evidence="1" id="KW-0808">Transferase</keyword>
<dbReference type="AlphaFoldDB" id="A0A6I6IMB2"/>
<evidence type="ECO:0000313" key="2">
    <source>
        <dbReference type="Proteomes" id="UP000428330"/>
    </source>
</evidence>
<dbReference type="OrthoDB" id="9811332at2"/>
<dbReference type="Gene3D" id="3.40.50.150">
    <property type="entry name" value="Vaccinia Virus protein VP39"/>
    <property type="match status" value="1"/>
</dbReference>
<dbReference type="PANTHER" id="PTHR40036:SF1">
    <property type="entry name" value="MACROCIN O-METHYLTRANSFERASE"/>
    <property type="match status" value="1"/>
</dbReference>
<sequence length="256" mass="28931">MDPFTAIVRRLRKALTRAPYKYDYYGDHLAVRKKYIPFQHDARFQQAWEQTCRESEPHWIGGTPDIRWRVHVCIWAAECCLRLPGDFAEFGVNTGLLSTMILRNTEFDASGKKFFLFDTYDGIPEDMASERELKGVHKMNRNMYSGNPANVNIIEFCKKQFGPHPGAVLVPGLLPGSIDDVEFDALSYISIDLNITAAEIGTIEKIWDRITPGGIIVLDDYGLTGHEEQNAAWNAFAGAQNRMIMALPTGQGILMR</sequence>
<proteinExistence type="predicted"/>
<gene>
    <name evidence="1" type="ORF">EI983_07430</name>
</gene>